<proteinExistence type="predicted"/>
<dbReference type="EMBL" id="VSSQ01008589">
    <property type="protein sequence ID" value="MPM39288.1"/>
    <property type="molecule type" value="Genomic_DNA"/>
</dbReference>
<evidence type="ECO:0000256" key="1">
    <source>
        <dbReference type="ARBA" id="ARBA00004651"/>
    </source>
</evidence>
<evidence type="ECO:0000256" key="3">
    <source>
        <dbReference type="ARBA" id="ARBA00022692"/>
    </source>
</evidence>
<reference evidence="7" key="1">
    <citation type="submission" date="2019-08" db="EMBL/GenBank/DDBJ databases">
        <authorList>
            <person name="Kucharzyk K."/>
            <person name="Murdoch R.W."/>
            <person name="Higgins S."/>
            <person name="Loffler F."/>
        </authorList>
    </citation>
    <scope>NUCLEOTIDE SEQUENCE</scope>
</reference>
<protein>
    <recommendedName>
        <fullName evidence="8">Lysylphosphatidylglycerol synthase TM region</fullName>
    </recommendedName>
</protein>
<feature type="transmembrane region" description="Helical" evidence="6">
    <location>
        <begin position="79"/>
        <end position="104"/>
    </location>
</feature>
<dbReference type="PANTHER" id="PTHR37693:SF1">
    <property type="entry name" value="INTEGRAL MEMBRANE PROTEIN"/>
    <property type="match status" value="1"/>
</dbReference>
<evidence type="ECO:0000256" key="6">
    <source>
        <dbReference type="SAM" id="Phobius"/>
    </source>
</evidence>
<comment type="caution">
    <text evidence="7">The sequence shown here is derived from an EMBL/GenBank/DDBJ whole genome shotgun (WGS) entry which is preliminary data.</text>
</comment>
<feature type="transmembrane region" description="Helical" evidence="6">
    <location>
        <begin position="139"/>
        <end position="158"/>
    </location>
</feature>
<comment type="subcellular location">
    <subcellularLocation>
        <location evidence="1">Cell membrane</location>
        <topology evidence="1">Multi-pass membrane protein</topology>
    </subcellularLocation>
</comment>
<name>A0A644ZG45_9ZZZZ</name>
<feature type="transmembrane region" description="Helical" evidence="6">
    <location>
        <begin position="263"/>
        <end position="286"/>
    </location>
</feature>
<dbReference type="GO" id="GO:0005886">
    <property type="term" value="C:plasma membrane"/>
    <property type="evidence" value="ECO:0007669"/>
    <property type="project" value="UniProtKB-SubCell"/>
</dbReference>
<keyword evidence="3 6" id="KW-0812">Transmembrane</keyword>
<evidence type="ECO:0000256" key="4">
    <source>
        <dbReference type="ARBA" id="ARBA00022989"/>
    </source>
</evidence>
<feature type="transmembrane region" description="Helical" evidence="6">
    <location>
        <begin position="352"/>
        <end position="370"/>
    </location>
</feature>
<dbReference type="PANTHER" id="PTHR37693">
    <property type="entry name" value="PHOSPHATIDYLGLYCEROL LYSYLTRANSFERASE"/>
    <property type="match status" value="1"/>
</dbReference>
<dbReference type="Pfam" id="PF03706">
    <property type="entry name" value="LPG_synthase_TM"/>
    <property type="match status" value="1"/>
</dbReference>
<evidence type="ECO:0000313" key="7">
    <source>
        <dbReference type="EMBL" id="MPM39288.1"/>
    </source>
</evidence>
<feature type="transmembrane region" description="Helical" evidence="6">
    <location>
        <begin position="189"/>
        <end position="212"/>
    </location>
</feature>
<sequence>MIVSGMICNMSDQTQTQLSVEEQVPPSGKADSTQKSKRLRLVSTLFMLALIVVTLVVIFRDTSLGELWGAIRSANLWWLLGALFAAVFASLMFGVALHIALRALYGKPISLMRNIGFGYIGQYYTAITPAGVAGQPMQLYYMLAYGVEVSYASLSLLLVNAAHQLVVLLIPTVLFPFRASLILQNLGGFLWFFLLGSLINIGLILFLLFAMFSRNFAGRIVHKVITLLAKMRILKNPEKLEARAAEQIALYKKGAEVFKRHKWLLIAELISYMLLLGSQFVIPYFIYRSFNLSAYGMVDFIALQSVLYLAVCFLPIPGSAGASESGFVQLFRVLFQSALIVPAMLLSRVASFYFILLLSGAVSLAMQFVLNHRKKHHPPA</sequence>
<evidence type="ECO:0008006" key="8">
    <source>
        <dbReference type="Google" id="ProtNLM"/>
    </source>
</evidence>
<dbReference type="AlphaFoldDB" id="A0A644ZG45"/>
<evidence type="ECO:0000256" key="5">
    <source>
        <dbReference type="ARBA" id="ARBA00023136"/>
    </source>
</evidence>
<gene>
    <name evidence="7" type="ORF">SDC9_85921</name>
</gene>
<dbReference type="NCBIfam" id="TIGR00374">
    <property type="entry name" value="flippase-like domain"/>
    <property type="match status" value="1"/>
</dbReference>
<accession>A0A644ZG45</accession>
<dbReference type="InterPro" id="IPR022791">
    <property type="entry name" value="L-PG_synthase/AglD"/>
</dbReference>
<keyword evidence="5 6" id="KW-0472">Membrane</keyword>
<keyword evidence="2" id="KW-1003">Cell membrane</keyword>
<feature type="transmembrane region" description="Helical" evidence="6">
    <location>
        <begin position="39"/>
        <end position="59"/>
    </location>
</feature>
<organism evidence="7">
    <name type="scientific">bioreactor metagenome</name>
    <dbReference type="NCBI Taxonomy" id="1076179"/>
    <lineage>
        <taxon>unclassified sequences</taxon>
        <taxon>metagenomes</taxon>
        <taxon>ecological metagenomes</taxon>
    </lineage>
</organism>
<feature type="transmembrane region" description="Helical" evidence="6">
    <location>
        <begin position="116"/>
        <end position="133"/>
    </location>
</feature>
<feature type="transmembrane region" description="Helical" evidence="6">
    <location>
        <begin position="165"/>
        <end position="183"/>
    </location>
</feature>
<keyword evidence="4 6" id="KW-1133">Transmembrane helix</keyword>
<evidence type="ECO:0000256" key="2">
    <source>
        <dbReference type="ARBA" id="ARBA00022475"/>
    </source>
</evidence>